<proteinExistence type="predicted"/>
<comment type="cofactor">
    <cofactor evidence="1">
        <name>Mg(2+)</name>
        <dbReference type="ChEBI" id="CHEBI:18420"/>
    </cofactor>
</comment>
<dbReference type="InterPro" id="IPR004659">
    <property type="entry name" value="RNase_E/G"/>
</dbReference>
<sequence>MLVNVTPQETRVAVIENGSLQEVHVERTSHRGFVGNIYKGRVVRVLPGMQAVFVDIGLQRTAFLHTSDMVAQRGEKNLPAEKCDTHQNVSSGPPDIVRLTHEGQELVVQVVKDPIGSKGARLTTQLSLPSRHLVLLPGSDHLGVSQRIQNPEERERLLQVLNDAMRLNPVVGGFIVRTVAESVEVMDLTADLVFLQRSWQRIEAKIPEAKAGDLIHEDLPLTLRMVRDLASGAVERVRVDSRESFESIRRFANDLFPEVAPRIEYYSGERPIFDLYSIEEEIQRALERTVQLKSGGLLVVDQTEAMTTIDVNTGAFVGRRNLEDTIFRTNLEAAQSIVRQLRLRNIGGIIIVDFIDMADEEHRRQVMRAFERLLSRDRTPCSITDMSGLGLVEITRKRTRESLERMMTESCPVCDGRGTQKTPQTVCYEIFREVVRQARAFDAKGYMILAAQVVIDMLIDEEATALADLQEFVGRPVHLQVAPAYSQEIYDVVLM</sequence>
<dbReference type="NCBIfam" id="TIGR00757">
    <property type="entry name" value="RNaseEG"/>
    <property type="match status" value="1"/>
</dbReference>
<dbReference type="SMART" id="SM00316">
    <property type="entry name" value="S1"/>
    <property type="match status" value="1"/>
</dbReference>
<dbReference type="GO" id="GO:0004540">
    <property type="term" value="F:RNA nuclease activity"/>
    <property type="evidence" value="ECO:0007669"/>
    <property type="project" value="InterPro"/>
</dbReference>
<dbReference type="InterPro" id="IPR019307">
    <property type="entry name" value="RNA-bd_AU-1/RNase_E/G"/>
</dbReference>
<dbReference type="InterPro" id="IPR003029">
    <property type="entry name" value="S1_domain"/>
</dbReference>
<dbReference type="Pfam" id="PF10150">
    <property type="entry name" value="RNase_E_G"/>
    <property type="match status" value="1"/>
</dbReference>
<dbReference type="InterPro" id="IPR012340">
    <property type="entry name" value="NA-bd_OB-fold"/>
</dbReference>
<feature type="domain" description="S1 motif" evidence="6">
    <location>
        <begin position="35"/>
        <end position="125"/>
    </location>
</feature>
<evidence type="ECO:0000313" key="7">
    <source>
        <dbReference type="EMBL" id="SVA54712.1"/>
    </source>
</evidence>
<gene>
    <name evidence="7" type="ORF">METZ01_LOCUS107566</name>
</gene>
<reference evidence="7" key="1">
    <citation type="submission" date="2018-05" db="EMBL/GenBank/DDBJ databases">
        <authorList>
            <person name="Lanie J.A."/>
            <person name="Ng W.-L."/>
            <person name="Kazmierczak K.M."/>
            <person name="Andrzejewski T.M."/>
            <person name="Davidsen T.M."/>
            <person name="Wayne K.J."/>
            <person name="Tettelin H."/>
            <person name="Glass J.I."/>
            <person name="Rusch D."/>
            <person name="Podicherti R."/>
            <person name="Tsui H.-C.T."/>
            <person name="Winkler M.E."/>
        </authorList>
    </citation>
    <scope>NUCLEOTIDE SEQUENCE</scope>
</reference>
<evidence type="ECO:0000256" key="5">
    <source>
        <dbReference type="ARBA" id="ARBA00022884"/>
    </source>
</evidence>
<dbReference type="NCBIfam" id="NF008689">
    <property type="entry name" value="PRK11712.1"/>
    <property type="match status" value="1"/>
</dbReference>
<dbReference type="PANTHER" id="PTHR30001">
    <property type="entry name" value="RIBONUCLEASE"/>
    <property type="match status" value="1"/>
</dbReference>
<evidence type="ECO:0000259" key="6">
    <source>
        <dbReference type="PROSITE" id="PS50126"/>
    </source>
</evidence>
<dbReference type="PROSITE" id="PS50126">
    <property type="entry name" value="S1"/>
    <property type="match status" value="1"/>
</dbReference>
<dbReference type="PANTHER" id="PTHR30001:SF0">
    <property type="entry name" value="RIBONUCLEASE G"/>
    <property type="match status" value="1"/>
</dbReference>
<dbReference type="AlphaFoldDB" id="A0A381WQQ9"/>
<keyword evidence="2" id="KW-0479">Metal-binding</keyword>
<dbReference type="EMBL" id="UINC01012540">
    <property type="protein sequence ID" value="SVA54712.1"/>
    <property type="molecule type" value="Genomic_DNA"/>
</dbReference>
<protein>
    <recommendedName>
        <fullName evidence="6">S1 motif domain-containing protein</fullName>
    </recommendedName>
</protein>
<evidence type="ECO:0000256" key="1">
    <source>
        <dbReference type="ARBA" id="ARBA00001946"/>
    </source>
</evidence>
<dbReference type="GO" id="GO:0005737">
    <property type="term" value="C:cytoplasm"/>
    <property type="evidence" value="ECO:0007669"/>
    <property type="project" value="TreeGrafter"/>
</dbReference>
<evidence type="ECO:0000256" key="3">
    <source>
        <dbReference type="ARBA" id="ARBA00022801"/>
    </source>
</evidence>
<keyword evidence="5" id="KW-0694">RNA-binding</keyword>
<dbReference type="GO" id="GO:0016787">
    <property type="term" value="F:hydrolase activity"/>
    <property type="evidence" value="ECO:0007669"/>
    <property type="project" value="UniProtKB-KW"/>
</dbReference>
<accession>A0A381WQQ9</accession>
<keyword evidence="4" id="KW-0460">Magnesium</keyword>
<dbReference type="GO" id="GO:0003723">
    <property type="term" value="F:RNA binding"/>
    <property type="evidence" value="ECO:0007669"/>
    <property type="project" value="UniProtKB-KW"/>
</dbReference>
<dbReference type="CDD" id="cd04453">
    <property type="entry name" value="S1_RNase_E"/>
    <property type="match status" value="1"/>
</dbReference>
<dbReference type="GO" id="GO:0046872">
    <property type="term" value="F:metal ion binding"/>
    <property type="evidence" value="ECO:0007669"/>
    <property type="project" value="UniProtKB-KW"/>
</dbReference>
<keyword evidence="3" id="KW-0378">Hydrolase</keyword>
<dbReference type="Gene3D" id="2.40.50.140">
    <property type="entry name" value="Nucleic acid-binding proteins"/>
    <property type="match status" value="1"/>
</dbReference>
<dbReference type="SUPFAM" id="SSF50249">
    <property type="entry name" value="Nucleic acid-binding proteins"/>
    <property type="match status" value="1"/>
</dbReference>
<dbReference type="GO" id="GO:0006364">
    <property type="term" value="P:rRNA processing"/>
    <property type="evidence" value="ECO:0007669"/>
    <property type="project" value="TreeGrafter"/>
</dbReference>
<organism evidence="7">
    <name type="scientific">marine metagenome</name>
    <dbReference type="NCBI Taxonomy" id="408172"/>
    <lineage>
        <taxon>unclassified sequences</taxon>
        <taxon>metagenomes</taxon>
        <taxon>ecological metagenomes</taxon>
    </lineage>
</organism>
<name>A0A381WQQ9_9ZZZZ</name>
<evidence type="ECO:0000256" key="2">
    <source>
        <dbReference type="ARBA" id="ARBA00022723"/>
    </source>
</evidence>
<evidence type="ECO:0000256" key="4">
    <source>
        <dbReference type="ARBA" id="ARBA00022842"/>
    </source>
</evidence>
<dbReference type="Gene3D" id="3.40.1260.20">
    <property type="entry name" value="Ribonuclease E, catalytic domain"/>
    <property type="match status" value="1"/>
</dbReference>